<evidence type="ECO:0000313" key="2">
    <source>
        <dbReference type="Proteomes" id="UP000823405"/>
    </source>
</evidence>
<evidence type="ECO:0008006" key="3">
    <source>
        <dbReference type="Google" id="ProtNLM"/>
    </source>
</evidence>
<dbReference type="GO" id="GO:0019005">
    <property type="term" value="C:SCF ubiquitin ligase complex"/>
    <property type="evidence" value="ECO:0007669"/>
    <property type="project" value="TreeGrafter"/>
</dbReference>
<reference evidence="1" key="1">
    <citation type="journal article" date="2020" name="Fungal Divers.">
        <title>Resolving the Mortierellaceae phylogeny through synthesis of multi-gene phylogenetics and phylogenomics.</title>
        <authorList>
            <person name="Vandepol N."/>
            <person name="Liber J."/>
            <person name="Desiro A."/>
            <person name="Na H."/>
            <person name="Kennedy M."/>
            <person name="Barry K."/>
            <person name="Grigoriev I.V."/>
            <person name="Miller A.N."/>
            <person name="O'Donnell K."/>
            <person name="Stajich J.E."/>
            <person name="Bonito G."/>
        </authorList>
    </citation>
    <scope>NUCLEOTIDE SEQUENCE</scope>
    <source>
        <strain evidence="1">NVP60</strain>
    </source>
</reference>
<evidence type="ECO:0000313" key="1">
    <source>
        <dbReference type="EMBL" id="KAG0316511.1"/>
    </source>
</evidence>
<name>A0A9P6RDB1_9FUNG</name>
<keyword evidence="2" id="KW-1185">Reference proteome</keyword>
<dbReference type="GO" id="GO:0031146">
    <property type="term" value="P:SCF-dependent proteasomal ubiquitin-dependent protein catabolic process"/>
    <property type="evidence" value="ECO:0007669"/>
    <property type="project" value="TreeGrafter"/>
</dbReference>
<gene>
    <name evidence="1" type="ORF">BGZ97_006723</name>
</gene>
<dbReference type="PANTHER" id="PTHR13318">
    <property type="entry name" value="PARTNER OF PAIRED, ISOFORM B-RELATED"/>
    <property type="match status" value="1"/>
</dbReference>
<proteinExistence type="predicted"/>
<dbReference type="OrthoDB" id="2438891at2759"/>
<comment type="caution">
    <text evidence="1">The sequence shown here is derived from an EMBL/GenBank/DDBJ whole genome shotgun (WGS) entry which is preliminary data.</text>
</comment>
<dbReference type="SUPFAM" id="SSF52058">
    <property type="entry name" value="L domain-like"/>
    <property type="match status" value="1"/>
</dbReference>
<dbReference type="Proteomes" id="UP000823405">
    <property type="component" value="Unassembled WGS sequence"/>
</dbReference>
<dbReference type="EMBL" id="JAAAIN010000299">
    <property type="protein sequence ID" value="KAG0316511.1"/>
    <property type="molecule type" value="Genomic_DNA"/>
</dbReference>
<accession>A0A9P6RDB1</accession>
<protein>
    <recommendedName>
        <fullName evidence="3">F-box domain-containing protein</fullName>
    </recommendedName>
</protein>
<organism evidence="1 2">
    <name type="scientific">Linnemannia gamsii</name>
    <dbReference type="NCBI Taxonomy" id="64522"/>
    <lineage>
        <taxon>Eukaryota</taxon>
        <taxon>Fungi</taxon>
        <taxon>Fungi incertae sedis</taxon>
        <taxon>Mucoromycota</taxon>
        <taxon>Mortierellomycotina</taxon>
        <taxon>Mortierellomycetes</taxon>
        <taxon>Mortierellales</taxon>
        <taxon>Mortierellaceae</taxon>
        <taxon>Linnemannia</taxon>
    </lineage>
</organism>
<dbReference type="InterPro" id="IPR032675">
    <property type="entry name" value="LRR_dom_sf"/>
</dbReference>
<sequence length="1691" mass="193997">MNINLNTYSGHLSTRQRVSPLSIPEILERIFSFVETYDIVHSVAPVCRQWFLMNRHRLIKEFTWINQTSAQGLDQYQYLQRLQSAGRLCCYFSKDFVVFPLWNRLVGAVKEKHERDYTQSRLDQQLLHADQSTTLPPRKEGSLDIQELLYSPLQELSLSGYGQFELIFPPLIPFLGELTTIEVRLTNIASLLPMSQVLTACPLLERIHFESRSMLILEDPWFVDEFGTVEEDVSHRPPLRLRSLVLLHARFHQSALDSLLSISPHLTELKLHTWMRNTTTSVIFCSSQFDEFDMARLQACWSQQKSTNMDKNGRSQQLLLQHRESGKGSTLMLLSGMFSLSLAQALKTMPNMVTTLEIRRDDINTAVGLQDFLCSSPHLLHLLAPDTELSIHHLDIHRRLPNQWIRVDDDDNSNGRRRPVSQVWACRNLRTLRLAFHSYGSGRIGAPIISRLIFGYISKAKLECTPSDVDWMVASGHTLTARKARRRAIAGWDSNLAREQQEDLYGLSDPNNSLMTDPTPRPNIVVAVVDRELESQLKNMGLLVDVKTMLLEKMESSDFELWPRLTRAGLYTDMDSGRATSPMDIPEVAEHIFSYLDDFTINNKVTLVCRQWLVASLYRINREAIWDTHDPQVKEEEEKHVLSRLQEVSRINCYLRDGIQSTDKWEALCEALRSRHETYLTRLERWQQGYLVQREDKTNDVDGDDDADRATQRQGPLMLPLREVRIHGFADLSISRLFPYFPSITSLQIHFSCNGAIEMRLLLNSCPRLESLSLRSIGTLMLSGPWILSEYIARKRRPLALRRIDFRGVQLPQACLETLLTISPYVQQLTVYEARHKTGGPYAINEAKLAEHVKKFCCHLQSFHFSNRENASNSVMIQLSGVGNTSSPYLTEVGHLYHGSEFVPSLVRSPQLQSNSLTRLEILANCPHLHECLCDLPTLLHLRAPGTFISLDDVDIHLRQRYGRLSHRPLPRLWACRDLQTLHIGCRVYGSNGVAERHIFGYISVLCPKLRDLEISGVENWMLLNPTHRLRAMTMSLEGGFCLLGRLKLLERLRVGSTDIDIKLPSWHWDWMIVSPDSRVEATKQRKRLKVIKSWKVKMDEEALRNKLRLQCLCLLEGVQDPTAHLGNDEKLKAQLEHLVNKWPHISEDPSSILPPAPAGGVAALNIVEILERVLSFVDEFHIRKTVIFVCRQWFHLTRKRVVREVFWDTRWDTTTRLDTVLAQLPGAGRLTCYCMQGSDEGFASMALFSAMDTYLERYLAGIQAIRAGQLRGGGMLFYSPLRELSLSCGTGLRNLDAFPFPSTITSMNLDLYYNSASIVDVAILLKKCPLLESLRIFRSASLTIDGPWIPIDHNMQQPLPLRSLVLKNTSFVQSNLEDFLAITPRLLQLKLVDVASGFQLREQAELISVEYDWRRLIDRHLKVLRSPFLLEAMDYHMRGGYLEPEEDDARSPMSTRQLEEYGDEWTDGLPGIWACRGLLSLKPELHSHRRYMLKSGLHSRILFGYISRVCPVLEDLEITLPYECSHGFLFDAYRPELSLRLDGGLCLLSRLRNLRRLQVYNRTAGQATRLDEVHLNWIVPAGHHPRHREKREQTIKSWKDAIDAEARREKMRLETRGPLRDRMGCVEGAVELELVQQLDNLGLLTDVTAMVEEMNVAGFVCLPNLGRLSFSNQLARKPQDVLRRFTRQGE</sequence>
<dbReference type="Gene3D" id="3.80.10.10">
    <property type="entry name" value="Ribonuclease Inhibitor"/>
    <property type="match status" value="1"/>
</dbReference>